<dbReference type="InterPro" id="IPR019658">
    <property type="entry name" value="DUF2515"/>
</dbReference>
<dbReference type="Proteomes" id="UP001208017">
    <property type="component" value="Unassembled WGS sequence"/>
</dbReference>
<gene>
    <name evidence="1" type="ORF">OS242_06630</name>
</gene>
<evidence type="ECO:0000313" key="1">
    <source>
        <dbReference type="EMBL" id="MCX7569634.1"/>
    </source>
</evidence>
<accession>A0ABT3WY86</accession>
<proteinExistence type="predicted"/>
<dbReference type="RefSeq" id="WP_267150869.1">
    <property type="nucleotide sequence ID" value="NZ_JAPMLT010000002.1"/>
</dbReference>
<organism evidence="1 2">
    <name type="scientific">Tumebacillus lacus</name>
    <dbReference type="NCBI Taxonomy" id="2995335"/>
    <lineage>
        <taxon>Bacteria</taxon>
        <taxon>Bacillati</taxon>
        <taxon>Bacillota</taxon>
        <taxon>Bacilli</taxon>
        <taxon>Bacillales</taxon>
        <taxon>Alicyclobacillaceae</taxon>
        <taxon>Tumebacillus</taxon>
    </lineage>
</organism>
<name>A0ABT3WY86_9BACL</name>
<evidence type="ECO:0000313" key="2">
    <source>
        <dbReference type="Proteomes" id="UP001208017"/>
    </source>
</evidence>
<dbReference type="Pfam" id="PF10720">
    <property type="entry name" value="DUF2515"/>
    <property type="match status" value="1"/>
</dbReference>
<sequence length="404" mass="47072">MLDKLQEAWLSGYKKLRARWLGYINREEIRAVRRELEQMLREHPDPGRIELHALPDEERLLCEEILRETERHNRNNVTRTAAYLALYLRRPELHWAFLAHMVSRNGGYQMTDLKGEWLPRIMKSAETESFFQFLERANYLIFGDAYPQLLLYEKSRERGRPLFHLLPAFGVSRFMRVNWERYWRSGEEQGVTMALVVNEQNFIERRVVQHPDFQGVIGSFEFAAQTYLNLTQVLFPYHPFTATGDSRLPLAGIEVDTFLPLVERIDMGRRLYAILFKNQEVHDGALRWAKETPHTGSRADYWPHLYGKKRKGLPSKRYHPRLDGCALRRRAHPIYSPVLADAWPDVVSPAPAGGQDWCEGTESASELYGTRSPHSFQIGQVVCRTLNLIEKAVAAEAWLDAPRR</sequence>
<comment type="caution">
    <text evidence="1">The sequence shown here is derived from an EMBL/GenBank/DDBJ whole genome shotgun (WGS) entry which is preliminary data.</text>
</comment>
<protein>
    <submittedName>
        <fullName evidence="1">DUF2515 family protein</fullName>
    </submittedName>
</protein>
<dbReference type="EMBL" id="JAPMLT010000002">
    <property type="protein sequence ID" value="MCX7569634.1"/>
    <property type="molecule type" value="Genomic_DNA"/>
</dbReference>
<keyword evidence="2" id="KW-1185">Reference proteome</keyword>
<reference evidence="1 2" key="1">
    <citation type="submission" date="2022-11" db="EMBL/GenBank/DDBJ databases">
        <title>Study of microbial diversity in lake waters.</title>
        <authorList>
            <person name="Zhang J."/>
        </authorList>
    </citation>
    <scope>NUCLEOTIDE SEQUENCE [LARGE SCALE GENOMIC DNA]</scope>
    <source>
        <strain evidence="1 2">DT12</strain>
    </source>
</reference>